<comment type="similarity">
    <text evidence="9">Belongs to the small GTPase superfamily. RasD family.</text>
</comment>
<dbReference type="InterPro" id="IPR052236">
    <property type="entry name" value="Small_GTPase_RasD"/>
</dbReference>
<keyword evidence="7" id="KW-0449">Lipoprotein</keyword>
<feature type="region of interest" description="Disordered" evidence="10">
    <location>
        <begin position="248"/>
        <end position="285"/>
    </location>
</feature>
<evidence type="ECO:0000256" key="3">
    <source>
        <dbReference type="ARBA" id="ARBA00022481"/>
    </source>
</evidence>
<dbReference type="PRINTS" id="PR00449">
    <property type="entry name" value="RASTRNSFRMNG"/>
</dbReference>
<keyword evidence="8" id="KW-0636">Prenylation</keyword>
<keyword evidence="6" id="KW-0472">Membrane</keyword>
<evidence type="ECO:0000256" key="5">
    <source>
        <dbReference type="ARBA" id="ARBA00023134"/>
    </source>
</evidence>
<dbReference type="HOGENOM" id="CLU_041217_9_3_1"/>
<evidence type="ECO:0000256" key="9">
    <source>
        <dbReference type="ARBA" id="ARBA00038061"/>
    </source>
</evidence>
<dbReference type="InterPro" id="IPR027417">
    <property type="entry name" value="P-loop_NTPase"/>
</dbReference>
<feature type="compositionally biased region" description="Basic residues" evidence="10">
    <location>
        <begin position="257"/>
        <end position="272"/>
    </location>
</feature>
<dbReference type="AlphaFoldDB" id="B4GCB2"/>
<evidence type="ECO:0000256" key="6">
    <source>
        <dbReference type="ARBA" id="ARBA00023136"/>
    </source>
</evidence>
<protein>
    <submittedName>
        <fullName evidence="11">GL11127</fullName>
    </submittedName>
</protein>
<dbReference type="SMART" id="SM00174">
    <property type="entry name" value="RHO"/>
    <property type="match status" value="1"/>
</dbReference>
<dbReference type="STRING" id="7234.B4GCB2"/>
<reference evidence="11 12" key="1">
    <citation type="journal article" date="2007" name="Nature">
        <title>Evolution of genes and genomes on the Drosophila phylogeny.</title>
        <authorList>
            <consortium name="Drosophila 12 Genomes Consortium"/>
            <person name="Clark A.G."/>
            <person name="Eisen M.B."/>
            <person name="Smith D.R."/>
            <person name="Bergman C.M."/>
            <person name="Oliver B."/>
            <person name="Markow T.A."/>
            <person name="Kaufman T.C."/>
            <person name="Kellis M."/>
            <person name="Gelbart W."/>
            <person name="Iyer V.N."/>
            <person name="Pollard D.A."/>
            <person name="Sackton T.B."/>
            <person name="Larracuente A.M."/>
            <person name="Singh N.D."/>
            <person name="Abad J.P."/>
            <person name="Abt D.N."/>
            <person name="Adryan B."/>
            <person name="Aguade M."/>
            <person name="Akashi H."/>
            <person name="Anderson W.W."/>
            <person name="Aquadro C.F."/>
            <person name="Ardell D.H."/>
            <person name="Arguello R."/>
            <person name="Artieri C.G."/>
            <person name="Barbash D.A."/>
            <person name="Barker D."/>
            <person name="Barsanti P."/>
            <person name="Batterham P."/>
            <person name="Batzoglou S."/>
            <person name="Begun D."/>
            <person name="Bhutkar A."/>
            <person name="Blanco E."/>
            <person name="Bosak S.A."/>
            <person name="Bradley R.K."/>
            <person name="Brand A.D."/>
            <person name="Brent M.R."/>
            <person name="Brooks A.N."/>
            <person name="Brown R.H."/>
            <person name="Butlin R.K."/>
            <person name="Caggese C."/>
            <person name="Calvi B.R."/>
            <person name="Bernardo de Carvalho A."/>
            <person name="Caspi A."/>
            <person name="Castrezana S."/>
            <person name="Celniker S.E."/>
            <person name="Chang J.L."/>
            <person name="Chapple C."/>
            <person name="Chatterji S."/>
            <person name="Chinwalla A."/>
            <person name="Civetta A."/>
            <person name="Clifton S.W."/>
            <person name="Comeron J.M."/>
            <person name="Costello J.C."/>
            <person name="Coyne J.A."/>
            <person name="Daub J."/>
            <person name="David R.G."/>
            <person name="Delcher A.L."/>
            <person name="Delehaunty K."/>
            <person name="Do C.B."/>
            <person name="Ebling H."/>
            <person name="Edwards K."/>
            <person name="Eickbush T."/>
            <person name="Evans J.D."/>
            <person name="Filipski A."/>
            <person name="Findeiss S."/>
            <person name="Freyhult E."/>
            <person name="Fulton L."/>
            <person name="Fulton R."/>
            <person name="Garcia A.C."/>
            <person name="Gardiner A."/>
            <person name="Garfield D.A."/>
            <person name="Garvin B.E."/>
            <person name="Gibson G."/>
            <person name="Gilbert D."/>
            <person name="Gnerre S."/>
            <person name="Godfrey J."/>
            <person name="Good R."/>
            <person name="Gotea V."/>
            <person name="Gravely B."/>
            <person name="Greenberg A.J."/>
            <person name="Griffiths-Jones S."/>
            <person name="Gross S."/>
            <person name="Guigo R."/>
            <person name="Gustafson E.A."/>
            <person name="Haerty W."/>
            <person name="Hahn M.W."/>
            <person name="Halligan D.L."/>
            <person name="Halpern A.L."/>
            <person name="Halter G.M."/>
            <person name="Han M.V."/>
            <person name="Heger A."/>
            <person name="Hillier L."/>
            <person name="Hinrichs A.S."/>
            <person name="Holmes I."/>
            <person name="Hoskins R.A."/>
            <person name="Hubisz M.J."/>
            <person name="Hultmark D."/>
            <person name="Huntley M.A."/>
            <person name="Jaffe D.B."/>
            <person name="Jagadeeshan S."/>
            <person name="Jeck W.R."/>
            <person name="Johnson J."/>
            <person name="Jones C.D."/>
            <person name="Jordan W.C."/>
            <person name="Karpen G.H."/>
            <person name="Kataoka E."/>
            <person name="Keightley P.D."/>
            <person name="Kheradpour P."/>
            <person name="Kirkness E.F."/>
            <person name="Koerich L.B."/>
            <person name="Kristiansen K."/>
            <person name="Kudrna D."/>
            <person name="Kulathinal R.J."/>
            <person name="Kumar S."/>
            <person name="Kwok R."/>
            <person name="Lander E."/>
            <person name="Langley C.H."/>
            <person name="Lapoint R."/>
            <person name="Lazzaro B.P."/>
            <person name="Lee S.J."/>
            <person name="Levesque L."/>
            <person name="Li R."/>
            <person name="Lin C.F."/>
            <person name="Lin M.F."/>
            <person name="Lindblad-Toh K."/>
            <person name="Llopart A."/>
            <person name="Long M."/>
            <person name="Low L."/>
            <person name="Lozovsky E."/>
            <person name="Lu J."/>
            <person name="Luo M."/>
            <person name="Machado C.A."/>
            <person name="Makalowski W."/>
            <person name="Marzo M."/>
            <person name="Matsuda M."/>
            <person name="Matzkin L."/>
            <person name="McAllister B."/>
            <person name="McBride C.S."/>
            <person name="McKernan B."/>
            <person name="McKernan K."/>
            <person name="Mendez-Lago M."/>
            <person name="Minx P."/>
            <person name="Mollenhauer M.U."/>
            <person name="Montooth K."/>
            <person name="Mount S.M."/>
            <person name="Mu X."/>
            <person name="Myers E."/>
            <person name="Negre B."/>
            <person name="Newfeld S."/>
            <person name="Nielsen R."/>
            <person name="Noor M.A."/>
            <person name="O'Grady P."/>
            <person name="Pachter L."/>
            <person name="Papaceit M."/>
            <person name="Parisi M.J."/>
            <person name="Parisi M."/>
            <person name="Parts L."/>
            <person name="Pedersen J.S."/>
            <person name="Pesole G."/>
            <person name="Phillippy A.M."/>
            <person name="Ponting C.P."/>
            <person name="Pop M."/>
            <person name="Porcelli D."/>
            <person name="Powell J.R."/>
            <person name="Prohaska S."/>
            <person name="Pruitt K."/>
            <person name="Puig M."/>
            <person name="Quesneville H."/>
            <person name="Ram K.R."/>
            <person name="Rand D."/>
            <person name="Rasmussen M.D."/>
            <person name="Reed L.K."/>
            <person name="Reenan R."/>
            <person name="Reily A."/>
            <person name="Remington K.A."/>
            <person name="Rieger T.T."/>
            <person name="Ritchie M.G."/>
            <person name="Robin C."/>
            <person name="Rogers Y.H."/>
            <person name="Rohde C."/>
            <person name="Rozas J."/>
            <person name="Rubenfield M.J."/>
            <person name="Ruiz A."/>
            <person name="Russo S."/>
            <person name="Salzberg S.L."/>
            <person name="Sanchez-Gracia A."/>
            <person name="Saranga D.J."/>
            <person name="Sato H."/>
            <person name="Schaeffer S.W."/>
            <person name="Schatz M.C."/>
            <person name="Schlenke T."/>
            <person name="Schwartz R."/>
            <person name="Segarra C."/>
            <person name="Singh R.S."/>
            <person name="Sirot L."/>
            <person name="Sirota M."/>
            <person name="Sisneros N.B."/>
            <person name="Smith C.D."/>
            <person name="Smith T.F."/>
            <person name="Spieth J."/>
            <person name="Stage D.E."/>
            <person name="Stark A."/>
            <person name="Stephan W."/>
            <person name="Strausberg R.L."/>
            <person name="Strempel S."/>
            <person name="Sturgill D."/>
            <person name="Sutton G."/>
            <person name="Sutton G.G."/>
            <person name="Tao W."/>
            <person name="Teichmann S."/>
            <person name="Tobari Y.N."/>
            <person name="Tomimura Y."/>
            <person name="Tsolas J.M."/>
            <person name="Valente V.L."/>
            <person name="Venter E."/>
            <person name="Venter J.C."/>
            <person name="Vicario S."/>
            <person name="Vieira F.G."/>
            <person name="Vilella A.J."/>
            <person name="Villasante A."/>
            <person name="Walenz B."/>
            <person name="Wang J."/>
            <person name="Wasserman M."/>
            <person name="Watts T."/>
            <person name="Wilson D."/>
            <person name="Wilson R.K."/>
            <person name="Wing R.A."/>
            <person name="Wolfner M.F."/>
            <person name="Wong A."/>
            <person name="Wong G.K."/>
            <person name="Wu C.I."/>
            <person name="Wu G."/>
            <person name="Yamamoto D."/>
            <person name="Yang H.P."/>
            <person name="Yang S.P."/>
            <person name="Yorke J.A."/>
            <person name="Yoshida K."/>
            <person name="Zdobnov E."/>
            <person name="Zhang P."/>
            <person name="Zhang Y."/>
            <person name="Zimin A.V."/>
            <person name="Baldwin J."/>
            <person name="Abdouelleil A."/>
            <person name="Abdulkadir J."/>
            <person name="Abebe A."/>
            <person name="Abera B."/>
            <person name="Abreu J."/>
            <person name="Acer S.C."/>
            <person name="Aftuck L."/>
            <person name="Alexander A."/>
            <person name="An P."/>
            <person name="Anderson E."/>
            <person name="Anderson S."/>
            <person name="Arachi H."/>
            <person name="Azer M."/>
            <person name="Bachantsang P."/>
            <person name="Barry A."/>
            <person name="Bayul T."/>
            <person name="Berlin A."/>
            <person name="Bessette D."/>
            <person name="Bloom T."/>
            <person name="Blye J."/>
            <person name="Boguslavskiy L."/>
            <person name="Bonnet C."/>
            <person name="Boukhgalter B."/>
            <person name="Bourzgui I."/>
            <person name="Brown A."/>
            <person name="Cahill P."/>
            <person name="Channer S."/>
            <person name="Cheshatsang Y."/>
            <person name="Chuda L."/>
            <person name="Citroen M."/>
            <person name="Collymore A."/>
            <person name="Cooke P."/>
            <person name="Costello M."/>
            <person name="D'Aco K."/>
            <person name="Daza R."/>
            <person name="De Haan G."/>
            <person name="DeGray S."/>
            <person name="DeMaso C."/>
            <person name="Dhargay N."/>
            <person name="Dooley K."/>
            <person name="Dooley E."/>
            <person name="Doricent M."/>
            <person name="Dorje P."/>
            <person name="Dorjee K."/>
            <person name="Dupes A."/>
            <person name="Elong R."/>
            <person name="Falk J."/>
            <person name="Farina A."/>
            <person name="Faro S."/>
            <person name="Ferguson D."/>
            <person name="Fisher S."/>
            <person name="Foley C.D."/>
            <person name="Franke A."/>
            <person name="Friedrich D."/>
            <person name="Gadbois L."/>
            <person name="Gearin G."/>
            <person name="Gearin C.R."/>
            <person name="Giannoukos G."/>
            <person name="Goode T."/>
            <person name="Graham J."/>
            <person name="Grandbois E."/>
            <person name="Grewal S."/>
            <person name="Gyaltsen K."/>
            <person name="Hafez N."/>
            <person name="Hagos B."/>
            <person name="Hall J."/>
            <person name="Henson C."/>
            <person name="Hollinger A."/>
            <person name="Honan T."/>
            <person name="Huard M.D."/>
            <person name="Hughes L."/>
            <person name="Hurhula B."/>
            <person name="Husby M.E."/>
            <person name="Kamat A."/>
            <person name="Kanga B."/>
            <person name="Kashin S."/>
            <person name="Khazanovich D."/>
            <person name="Kisner P."/>
            <person name="Lance K."/>
            <person name="Lara M."/>
            <person name="Lee W."/>
            <person name="Lennon N."/>
            <person name="Letendre F."/>
            <person name="LeVine R."/>
            <person name="Lipovsky A."/>
            <person name="Liu X."/>
            <person name="Liu J."/>
            <person name="Liu S."/>
            <person name="Lokyitsang T."/>
            <person name="Lokyitsang Y."/>
            <person name="Lubonja R."/>
            <person name="Lui A."/>
            <person name="MacDonald P."/>
            <person name="Magnisalis V."/>
            <person name="Maru K."/>
            <person name="Matthews C."/>
            <person name="McCusker W."/>
            <person name="McDonough S."/>
            <person name="Mehta T."/>
            <person name="Meldrim J."/>
            <person name="Meneus L."/>
            <person name="Mihai O."/>
            <person name="Mihalev A."/>
            <person name="Mihova T."/>
            <person name="Mittelman R."/>
            <person name="Mlenga V."/>
            <person name="Montmayeur A."/>
            <person name="Mulrain L."/>
            <person name="Navidi A."/>
            <person name="Naylor J."/>
            <person name="Negash T."/>
            <person name="Nguyen T."/>
            <person name="Nguyen N."/>
            <person name="Nicol R."/>
            <person name="Norbu C."/>
            <person name="Norbu N."/>
            <person name="Novod N."/>
            <person name="O'Neill B."/>
            <person name="Osman S."/>
            <person name="Markiewicz E."/>
            <person name="Oyono O.L."/>
            <person name="Patti C."/>
            <person name="Phunkhang P."/>
            <person name="Pierre F."/>
            <person name="Priest M."/>
            <person name="Raghuraman S."/>
            <person name="Rege F."/>
            <person name="Reyes R."/>
            <person name="Rise C."/>
            <person name="Rogov P."/>
            <person name="Ross K."/>
            <person name="Ryan E."/>
            <person name="Settipalli S."/>
            <person name="Shea T."/>
            <person name="Sherpa N."/>
            <person name="Shi L."/>
            <person name="Shih D."/>
            <person name="Sparrow T."/>
            <person name="Spaulding J."/>
            <person name="Stalker J."/>
            <person name="Stange-Thomann N."/>
            <person name="Stavropoulos S."/>
            <person name="Stone C."/>
            <person name="Strader C."/>
            <person name="Tesfaye S."/>
            <person name="Thomson T."/>
            <person name="Thoulutsang Y."/>
            <person name="Thoulutsang D."/>
            <person name="Topham K."/>
            <person name="Topping I."/>
            <person name="Tsamla T."/>
            <person name="Vassiliev H."/>
            <person name="Vo A."/>
            <person name="Wangchuk T."/>
            <person name="Wangdi T."/>
            <person name="Weiand M."/>
            <person name="Wilkinson J."/>
            <person name="Wilson A."/>
            <person name="Yadav S."/>
            <person name="Young G."/>
            <person name="Yu Q."/>
            <person name="Zembek L."/>
            <person name="Zhong D."/>
            <person name="Zimmer A."/>
            <person name="Zwirko Z."/>
            <person name="Jaffe D.B."/>
            <person name="Alvarez P."/>
            <person name="Brockman W."/>
            <person name="Butler J."/>
            <person name="Chin C."/>
            <person name="Gnerre S."/>
            <person name="Grabherr M."/>
            <person name="Kleber M."/>
            <person name="Mauceli E."/>
            <person name="MacCallum I."/>
        </authorList>
    </citation>
    <scope>NUCLEOTIDE SEQUENCE [LARGE SCALE GENOMIC DNA]</scope>
    <source>
        <strain evidence="12">MSH-3 / Tucson 14011-0111.49</strain>
    </source>
</reference>
<dbReference type="Pfam" id="PF00071">
    <property type="entry name" value="Ras"/>
    <property type="match status" value="1"/>
</dbReference>
<keyword evidence="12" id="KW-1185">Reference proteome</keyword>
<dbReference type="Proteomes" id="UP000008744">
    <property type="component" value="Unassembled WGS sequence"/>
</dbReference>
<organism evidence="12">
    <name type="scientific">Drosophila persimilis</name>
    <name type="common">Fruit fly</name>
    <dbReference type="NCBI Taxonomy" id="7234"/>
    <lineage>
        <taxon>Eukaryota</taxon>
        <taxon>Metazoa</taxon>
        <taxon>Ecdysozoa</taxon>
        <taxon>Arthropoda</taxon>
        <taxon>Hexapoda</taxon>
        <taxon>Insecta</taxon>
        <taxon>Pterygota</taxon>
        <taxon>Neoptera</taxon>
        <taxon>Endopterygota</taxon>
        <taxon>Diptera</taxon>
        <taxon>Brachycera</taxon>
        <taxon>Muscomorpha</taxon>
        <taxon>Ephydroidea</taxon>
        <taxon>Drosophilidae</taxon>
        <taxon>Drosophila</taxon>
        <taxon>Sophophora</taxon>
    </lineage>
</organism>
<accession>B4GCB2</accession>
<dbReference type="InterPro" id="IPR005225">
    <property type="entry name" value="Small_GTP-bd"/>
</dbReference>
<dbReference type="SMART" id="SM00173">
    <property type="entry name" value="RAS"/>
    <property type="match status" value="1"/>
</dbReference>
<dbReference type="InterPro" id="IPR001806">
    <property type="entry name" value="Small_GTPase"/>
</dbReference>
<evidence type="ECO:0000256" key="8">
    <source>
        <dbReference type="ARBA" id="ARBA00023289"/>
    </source>
</evidence>
<sequence>MADLERIRLVLLGGAGVGKSSIVKRFLFKTYTDKYRATVEDLYNREYDLGGVTLKVDILDTSGDMQFPAMRRLSIATAHAFMLVYAATSAPSFQCVKQCFEEIREQRGDFQDIPIVIAGNKADLAPTHREVKQEEVTDWVFCELPRLSKGNAKWKTETANCRRQTASGAIKLLQMKLSDGELDSRQSSERECRRALPGAFCHRNQLHCPRMGLRCSLNKNRMNSPALGAAGGSGDKKPSSLVDAVDVASTSAEAKLKPRSRSLIRRASRKTKQQINNASDDCNLQ</sequence>
<evidence type="ECO:0000256" key="4">
    <source>
        <dbReference type="ARBA" id="ARBA00022741"/>
    </source>
</evidence>
<evidence type="ECO:0000256" key="7">
    <source>
        <dbReference type="ARBA" id="ARBA00023288"/>
    </source>
</evidence>
<evidence type="ECO:0000256" key="10">
    <source>
        <dbReference type="SAM" id="MobiDB-lite"/>
    </source>
</evidence>
<dbReference type="FunFam" id="3.40.50.300:FF:000475">
    <property type="entry name" value="GTP-binding protein Rhes"/>
    <property type="match status" value="1"/>
</dbReference>
<comment type="subcellular location">
    <subcellularLocation>
        <location evidence="1">Cell membrane</location>
        <topology evidence="1">Lipid-anchor</topology>
    </subcellularLocation>
</comment>
<gene>
    <name evidence="11" type="primary">Dper\GL11127</name>
    <name evidence="11" type="ORF">Dper_GL11127</name>
</gene>
<keyword evidence="3" id="KW-0488">Methylation</keyword>
<dbReference type="PhylomeDB" id="B4GCB2"/>
<dbReference type="OMA" id="ETANCRR"/>
<dbReference type="SUPFAM" id="SSF52540">
    <property type="entry name" value="P-loop containing nucleoside triphosphate hydrolases"/>
    <property type="match status" value="1"/>
</dbReference>
<evidence type="ECO:0000313" key="11">
    <source>
        <dbReference type="EMBL" id="EDW31430.1"/>
    </source>
</evidence>
<dbReference type="GO" id="GO:0005525">
    <property type="term" value="F:GTP binding"/>
    <property type="evidence" value="ECO:0007669"/>
    <property type="project" value="UniProtKB-KW"/>
</dbReference>
<dbReference type="OrthoDB" id="265044at2759"/>
<dbReference type="EMBL" id="CH479181">
    <property type="protein sequence ID" value="EDW31430.1"/>
    <property type="molecule type" value="Genomic_DNA"/>
</dbReference>
<dbReference type="PANTHER" id="PTHR46149:SF7">
    <property type="entry name" value="GTP-BINDING PROTEIN DI-RAS2"/>
    <property type="match status" value="1"/>
</dbReference>
<dbReference type="GO" id="GO:0005886">
    <property type="term" value="C:plasma membrane"/>
    <property type="evidence" value="ECO:0007669"/>
    <property type="project" value="UniProtKB-SubCell"/>
</dbReference>
<dbReference type="PROSITE" id="PS51421">
    <property type="entry name" value="RAS"/>
    <property type="match status" value="1"/>
</dbReference>
<dbReference type="SMR" id="B4GCB2"/>
<dbReference type="NCBIfam" id="TIGR00231">
    <property type="entry name" value="small_GTP"/>
    <property type="match status" value="1"/>
</dbReference>
<dbReference type="GO" id="GO:0003924">
    <property type="term" value="F:GTPase activity"/>
    <property type="evidence" value="ECO:0007669"/>
    <property type="project" value="InterPro"/>
</dbReference>
<evidence type="ECO:0000256" key="2">
    <source>
        <dbReference type="ARBA" id="ARBA00022475"/>
    </source>
</evidence>
<dbReference type="PANTHER" id="PTHR46149">
    <property type="entry name" value="MIP08469P"/>
    <property type="match status" value="1"/>
</dbReference>
<feature type="compositionally biased region" description="Polar residues" evidence="10">
    <location>
        <begin position="273"/>
        <end position="285"/>
    </location>
</feature>
<evidence type="ECO:0000256" key="1">
    <source>
        <dbReference type="ARBA" id="ARBA00004193"/>
    </source>
</evidence>
<dbReference type="PROSITE" id="PS51419">
    <property type="entry name" value="RAB"/>
    <property type="match status" value="1"/>
</dbReference>
<keyword evidence="5" id="KW-0342">GTP-binding</keyword>
<proteinExistence type="inferred from homology"/>
<dbReference type="Gene3D" id="3.40.50.300">
    <property type="entry name" value="P-loop containing nucleotide triphosphate hydrolases"/>
    <property type="match status" value="1"/>
</dbReference>
<dbReference type="SMART" id="SM00175">
    <property type="entry name" value="RAB"/>
    <property type="match status" value="1"/>
</dbReference>
<dbReference type="eggNOG" id="KOG0395">
    <property type="taxonomic scope" value="Eukaryota"/>
</dbReference>
<name>B4GCB2_DROPE</name>
<evidence type="ECO:0000313" key="12">
    <source>
        <dbReference type="Proteomes" id="UP000008744"/>
    </source>
</evidence>
<keyword evidence="4" id="KW-0547">Nucleotide-binding</keyword>
<keyword evidence="2" id="KW-1003">Cell membrane</keyword>